<feature type="region of interest" description="Disordered" evidence="1">
    <location>
        <begin position="1"/>
        <end position="100"/>
    </location>
</feature>
<dbReference type="Proteomes" id="UP000681720">
    <property type="component" value="Unassembled WGS sequence"/>
</dbReference>
<gene>
    <name evidence="3" type="ORF">BYL167_LOCUS66466</name>
    <name evidence="2" type="ORF">GIL414_LOCUS59311</name>
</gene>
<feature type="compositionally biased region" description="Low complexity" evidence="1">
    <location>
        <begin position="59"/>
        <end position="74"/>
    </location>
</feature>
<dbReference type="EMBL" id="CAJOBJ010223785">
    <property type="protein sequence ID" value="CAF5038941.1"/>
    <property type="molecule type" value="Genomic_DNA"/>
</dbReference>
<evidence type="ECO:0000313" key="4">
    <source>
        <dbReference type="Proteomes" id="UP000681967"/>
    </source>
</evidence>
<evidence type="ECO:0000313" key="3">
    <source>
        <dbReference type="EMBL" id="CAF5116760.1"/>
    </source>
</evidence>
<reference evidence="3" key="1">
    <citation type="submission" date="2021-02" db="EMBL/GenBank/DDBJ databases">
        <authorList>
            <person name="Nowell W R."/>
        </authorList>
    </citation>
    <scope>NUCLEOTIDE SEQUENCE</scope>
</reference>
<protein>
    <submittedName>
        <fullName evidence="3">Uncharacterized protein</fullName>
    </submittedName>
</protein>
<dbReference type="Proteomes" id="UP000681967">
    <property type="component" value="Unassembled WGS sequence"/>
</dbReference>
<dbReference type="EMBL" id="CAJOBH010243303">
    <property type="protein sequence ID" value="CAF5116760.1"/>
    <property type="molecule type" value="Genomic_DNA"/>
</dbReference>
<sequence length="141" mass="15822">MRRNLAMARERVQVLQKSIKKEPKPLSKPHILPAKMNRPTPPRNISSAASPASPDCRSRVASSTSASSSPTRITPKCRQPPSKLVYNRKKEPSAITNDTRVPVQTPNQRISLKLPNVEPKLVSYILDEVIENRPHVKFNDI</sequence>
<comment type="caution">
    <text evidence="3">The sequence shown here is derived from an EMBL/GenBank/DDBJ whole genome shotgun (WGS) entry which is preliminary data.</text>
</comment>
<name>A0A8S3FD15_9BILA</name>
<evidence type="ECO:0000256" key="1">
    <source>
        <dbReference type="SAM" id="MobiDB-lite"/>
    </source>
</evidence>
<dbReference type="AlphaFoldDB" id="A0A8S3FD15"/>
<feature type="non-terminal residue" evidence="3">
    <location>
        <position position="1"/>
    </location>
</feature>
<organism evidence="3 4">
    <name type="scientific">Rotaria magnacalcarata</name>
    <dbReference type="NCBI Taxonomy" id="392030"/>
    <lineage>
        <taxon>Eukaryota</taxon>
        <taxon>Metazoa</taxon>
        <taxon>Spiralia</taxon>
        <taxon>Gnathifera</taxon>
        <taxon>Rotifera</taxon>
        <taxon>Eurotatoria</taxon>
        <taxon>Bdelloidea</taxon>
        <taxon>Philodinida</taxon>
        <taxon>Philodinidae</taxon>
        <taxon>Rotaria</taxon>
    </lineage>
</organism>
<accession>A0A8S3FD15</accession>
<evidence type="ECO:0000313" key="2">
    <source>
        <dbReference type="EMBL" id="CAF5038941.1"/>
    </source>
</evidence>
<proteinExistence type="predicted"/>